<name>A0A1M6NC77_9ACTN</name>
<accession>A0A1M6NC77</accession>
<feature type="region of interest" description="Disordered" evidence="1">
    <location>
        <begin position="134"/>
        <end position="180"/>
    </location>
</feature>
<evidence type="ECO:0000313" key="2">
    <source>
        <dbReference type="EMBL" id="SHJ93233.1"/>
    </source>
</evidence>
<protein>
    <submittedName>
        <fullName evidence="2">Uncharacterized protein</fullName>
    </submittedName>
</protein>
<dbReference type="Proteomes" id="UP000184512">
    <property type="component" value="Unassembled WGS sequence"/>
</dbReference>
<feature type="region of interest" description="Disordered" evidence="1">
    <location>
        <begin position="56"/>
        <end position="84"/>
    </location>
</feature>
<proteinExistence type="predicted"/>
<keyword evidence="3" id="KW-1185">Reference proteome</keyword>
<evidence type="ECO:0000313" key="3">
    <source>
        <dbReference type="Proteomes" id="UP000184512"/>
    </source>
</evidence>
<organism evidence="2 3">
    <name type="scientific">Tessaracoccus bendigoensis DSM 12906</name>
    <dbReference type="NCBI Taxonomy" id="1123357"/>
    <lineage>
        <taxon>Bacteria</taxon>
        <taxon>Bacillati</taxon>
        <taxon>Actinomycetota</taxon>
        <taxon>Actinomycetes</taxon>
        <taxon>Propionibacteriales</taxon>
        <taxon>Propionibacteriaceae</taxon>
        <taxon>Tessaracoccus</taxon>
    </lineage>
</organism>
<sequence length="204" mass="22235">MTKPPGTRDPPSTPAFWRRHQRKGASPAVYGWCPAILLVSATNRWCPRRPTALAGRLDTSNPPSSPGICRRHQTSDADTCGKARHQRSTVVTSLLTSSPAIRRRYLRKGSSPAVYGWCPAILLVSATNRWCPRPSPPPGCSTDERGGPHRSHPARRRYLRKGSSPAIHRRYQPSDVATSDPASIPAIRLVTSDPAPLPAEGLVT</sequence>
<gene>
    <name evidence="2" type="ORF">SAMN02745244_03603</name>
</gene>
<feature type="compositionally biased region" description="Basic residues" evidence="1">
    <location>
        <begin position="148"/>
        <end position="160"/>
    </location>
</feature>
<feature type="non-terminal residue" evidence="2">
    <location>
        <position position="204"/>
    </location>
</feature>
<dbReference type="EMBL" id="FQZG01000111">
    <property type="protein sequence ID" value="SHJ93233.1"/>
    <property type="molecule type" value="Genomic_DNA"/>
</dbReference>
<dbReference type="AlphaFoldDB" id="A0A1M6NC77"/>
<feature type="region of interest" description="Disordered" evidence="1">
    <location>
        <begin position="1"/>
        <end position="20"/>
    </location>
</feature>
<reference evidence="2 3" key="1">
    <citation type="submission" date="2016-11" db="EMBL/GenBank/DDBJ databases">
        <authorList>
            <person name="Jaros S."/>
            <person name="Januszkiewicz K."/>
            <person name="Wedrychowicz H."/>
        </authorList>
    </citation>
    <scope>NUCLEOTIDE SEQUENCE [LARGE SCALE GENOMIC DNA]</scope>
    <source>
        <strain evidence="2 3">DSM 12906</strain>
    </source>
</reference>
<evidence type="ECO:0000256" key="1">
    <source>
        <dbReference type="SAM" id="MobiDB-lite"/>
    </source>
</evidence>